<dbReference type="PROSITE" id="PS50011">
    <property type="entry name" value="PROTEIN_KINASE_DOM"/>
    <property type="match status" value="1"/>
</dbReference>
<dbReference type="SUPFAM" id="SSF56112">
    <property type="entry name" value="Protein kinase-like (PK-like)"/>
    <property type="match status" value="1"/>
</dbReference>
<accession>A0ABQ8K4F6</accession>
<dbReference type="PANTHER" id="PTHR38248:SF2">
    <property type="entry name" value="FUNK1 11"/>
    <property type="match status" value="1"/>
</dbReference>
<evidence type="ECO:0000259" key="2">
    <source>
        <dbReference type="PROSITE" id="PS50011"/>
    </source>
</evidence>
<feature type="region of interest" description="Disordered" evidence="1">
    <location>
        <begin position="44"/>
        <end position="76"/>
    </location>
</feature>
<keyword evidence="4" id="KW-1185">Reference proteome</keyword>
<organism evidence="3 4">
    <name type="scientific">Rhodofomes roseus</name>
    <dbReference type="NCBI Taxonomy" id="34475"/>
    <lineage>
        <taxon>Eukaryota</taxon>
        <taxon>Fungi</taxon>
        <taxon>Dikarya</taxon>
        <taxon>Basidiomycota</taxon>
        <taxon>Agaricomycotina</taxon>
        <taxon>Agaricomycetes</taxon>
        <taxon>Polyporales</taxon>
        <taxon>Rhodofomes</taxon>
    </lineage>
</organism>
<feature type="compositionally biased region" description="Polar residues" evidence="1">
    <location>
        <begin position="982"/>
        <end position="994"/>
    </location>
</feature>
<evidence type="ECO:0000256" key="1">
    <source>
        <dbReference type="SAM" id="MobiDB-lite"/>
    </source>
</evidence>
<dbReference type="PROSITE" id="PS00109">
    <property type="entry name" value="PROTEIN_KINASE_TYR"/>
    <property type="match status" value="1"/>
</dbReference>
<feature type="compositionally biased region" description="Polar residues" evidence="1">
    <location>
        <begin position="916"/>
        <end position="933"/>
    </location>
</feature>
<gene>
    <name evidence="3" type="ORF">C8Q71DRAFT_861456</name>
</gene>
<feature type="region of interest" description="Disordered" evidence="1">
    <location>
        <begin position="741"/>
        <end position="1008"/>
    </location>
</feature>
<dbReference type="Gene3D" id="1.10.510.10">
    <property type="entry name" value="Transferase(Phosphotransferase) domain 1"/>
    <property type="match status" value="1"/>
</dbReference>
<dbReference type="InterPro" id="IPR008266">
    <property type="entry name" value="Tyr_kinase_AS"/>
</dbReference>
<reference evidence="3 4" key="1">
    <citation type="journal article" date="2021" name="Environ. Microbiol.">
        <title>Gene family expansions and transcriptome signatures uncover fungal adaptations to wood decay.</title>
        <authorList>
            <person name="Hage H."/>
            <person name="Miyauchi S."/>
            <person name="Viragh M."/>
            <person name="Drula E."/>
            <person name="Min B."/>
            <person name="Chaduli D."/>
            <person name="Navarro D."/>
            <person name="Favel A."/>
            <person name="Norest M."/>
            <person name="Lesage-Meessen L."/>
            <person name="Balint B."/>
            <person name="Merenyi Z."/>
            <person name="de Eugenio L."/>
            <person name="Morin E."/>
            <person name="Martinez A.T."/>
            <person name="Baldrian P."/>
            <person name="Stursova M."/>
            <person name="Martinez M.J."/>
            <person name="Novotny C."/>
            <person name="Magnuson J.K."/>
            <person name="Spatafora J.W."/>
            <person name="Maurice S."/>
            <person name="Pangilinan J."/>
            <person name="Andreopoulos W."/>
            <person name="LaButti K."/>
            <person name="Hundley H."/>
            <person name="Na H."/>
            <person name="Kuo A."/>
            <person name="Barry K."/>
            <person name="Lipzen A."/>
            <person name="Henrissat B."/>
            <person name="Riley R."/>
            <person name="Ahrendt S."/>
            <person name="Nagy L.G."/>
            <person name="Grigoriev I.V."/>
            <person name="Martin F."/>
            <person name="Rosso M.N."/>
        </authorList>
    </citation>
    <scope>NUCLEOTIDE SEQUENCE [LARGE SCALE GENOMIC DNA]</scope>
    <source>
        <strain evidence="3 4">CIRM-BRFM 1785</strain>
    </source>
</reference>
<evidence type="ECO:0000313" key="3">
    <source>
        <dbReference type="EMBL" id="KAH9831773.1"/>
    </source>
</evidence>
<dbReference type="Pfam" id="PF17667">
    <property type="entry name" value="Pkinase_fungal"/>
    <property type="match status" value="1"/>
</dbReference>
<dbReference type="GeneID" id="72008638"/>
<sequence length="1008" mass="113645">MPRGRVNMPPSHYLLRSSHLHPNHLPPADCDLDIDVDIDIDIAEQPQQKKPMPDKSTPRRPQPQQYHSDMAHAKQNNPEDVAAWHDVMLERIKEYPDQDVKQYLARMVPSDTPMPACPPTGSLFDAIPVDGPEKDMYNPLVDALGELATSFPPNSRPQFYNYGHNIMHFPFAPYADEQHPTKPDVVASFPVAKIEEPISRWKDVALVFELKPRDNYDPMVRNTPTGWDTLMQLAKNARNMMLSQGRLYAFVVGIYGTLARIFRFDRAGGICSPKFEYKCQPEILHEFLWRLFHPRPPQCGIAGADPTAKLGTGADKMLVRALARDHDPRWAGMSGTRKVVRRIVMTDRGRDTTYLTYKLVFVNPGLFSRATLVWQAFKLNEEDQHKGKTYIVKETWRQMGRVCELEFYEALRQATGGEPLFGVATYIHGEDLGERDEEERNREAGAKQRSRSRVPRDMKMGHRTIAGVHSAPKKARLNERSHTRIVLETVGTPLAEFESTRELVLALRDAVEGHRQAYEAGLVHRDISEGNVMIAPKGARFRGYIQDFDFSFCWKWFLQKRKEKVDLATWEEYCVQHGHEPRSKKDPVNESKERTGTIFFMAIEILSTEITHEARHDLESFYWLLIFIVLRHTNHGHHEKDGAFGSLFCVKYPNQAIREKTGWMLSPKPPLTVPGNEPLTRLLEKFRLACTHNFPRLDVGVRRMTHGDILAIFDDVLAPGNVWPEDDAALEWKLPENAAYTTEVKESRNKPVTKGSFDPTTGSKSWFPGAPNSEENEASDHVQSGAGYAGADARNLPIAGPSRPTREVEVRNRSAAVDAEVDEPENQEAAFWEGRRPSPPPPMSQPEAGPSEPPARKATRKQSRKAGKSAARRAEAPPETKRPATRRAAPSRPVAETWPASVVEPDNARPGRRYNLRSSGSRNMAGPSTSDGAQSVPVAEGRMTRSRTQLSLQQDAGTRDSSVGKRGRAQEDLDGGVEESLESQSSKRQRTLSQPRGRKTTRKSAKKP</sequence>
<protein>
    <recommendedName>
        <fullName evidence="2">Protein kinase domain-containing protein</fullName>
    </recommendedName>
</protein>
<dbReference type="InterPro" id="IPR000719">
    <property type="entry name" value="Prot_kinase_dom"/>
</dbReference>
<proteinExistence type="predicted"/>
<feature type="compositionally biased region" description="Basic residues" evidence="1">
    <location>
        <begin position="857"/>
        <end position="871"/>
    </location>
</feature>
<feature type="region of interest" description="Disordered" evidence="1">
    <location>
        <begin position="432"/>
        <end position="455"/>
    </location>
</feature>
<dbReference type="RefSeq" id="XP_047774870.1">
    <property type="nucleotide sequence ID" value="XM_047927906.1"/>
</dbReference>
<feature type="compositionally biased region" description="Acidic residues" evidence="1">
    <location>
        <begin position="972"/>
        <end position="981"/>
    </location>
</feature>
<dbReference type="InterPro" id="IPR040976">
    <property type="entry name" value="Pkinase_fungal"/>
</dbReference>
<feature type="compositionally biased region" description="Basic residues" evidence="1">
    <location>
        <begin position="996"/>
        <end position="1008"/>
    </location>
</feature>
<dbReference type="PANTHER" id="PTHR38248">
    <property type="entry name" value="FUNK1 6"/>
    <property type="match status" value="1"/>
</dbReference>
<dbReference type="Proteomes" id="UP000814176">
    <property type="component" value="Unassembled WGS sequence"/>
</dbReference>
<feature type="compositionally biased region" description="Low complexity" evidence="1">
    <location>
        <begin position="886"/>
        <end position="895"/>
    </location>
</feature>
<feature type="compositionally biased region" description="Polar residues" evidence="1">
    <location>
        <begin position="946"/>
        <end position="961"/>
    </location>
</feature>
<feature type="compositionally biased region" description="Basic and acidic residues" evidence="1">
    <location>
        <begin position="432"/>
        <end position="446"/>
    </location>
</feature>
<comment type="caution">
    <text evidence="3">The sequence shown here is derived from an EMBL/GenBank/DDBJ whole genome shotgun (WGS) entry which is preliminary data.</text>
</comment>
<feature type="compositionally biased region" description="Basic and acidic residues" evidence="1">
    <location>
        <begin position="872"/>
        <end position="882"/>
    </location>
</feature>
<dbReference type="InterPro" id="IPR011009">
    <property type="entry name" value="Kinase-like_dom_sf"/>
</dbReference>
<dbReference type="EMBL" id="JADCUA010000024">
    <property type="protein sequence ID" value="KAH9831773.1"/>
    <property type="molecule type" value="Genomic_DNA"/>
</dbReference>
<evidence type="ECO:0000313" key="4">
    <source>
        <dbReference type="Proteomes" id="UP000814176"/>
    </source>
</evidence>
<feature type="domain" description="Protein kinase" evidence="2">
    <location>
        <begin position="304"/>
        <end position="713"/>
    </location>
</feature>
<name>A0ABQ8K4F6_9APHY</name>